<organism evidence="1 2">
    <name type="scientific">Rhizopogon vesiculosus</name>
    <dbReference type="NCBI Taxonomy" id="180088"/>
    <lineage>
        <taxon>Eukaryota</taxon>
        <taxon>Fungi</taxon>
        <taxon>Dikarya</taxon>
        <taxon>Basidiomycota</taxon>
        <taxon>Agaricomycotina</taxon>
        <taxon>Agaricomycetes</taxon>
        <taxon>Agaricomycetidae</taxon>
        <taxon>Boletales</taxon>
        <taxon>Suillineae</taxon>
        <taxon>Rhizopogonaceae</taxon>
        <taxon>Rhizopogon</taxon>
    </lineage>
</organism>
<name>A0A1J8QJ85_9AGAM</name>
<reference evidence="1 2" key="1">
    <citation type="submission" date="2016-03" db="EMBL/GenBank/DDBJ databases">
        <title>Comparative genomics of the ectomycorrhizal sister species Rhizopogon vinicolor and Rhizopogon vesiculosus (Basidiomycota: Boletales) reveals a divergence of the mating type B locus.</title>
        <authorList>
            <person name="Mujic A.B."/>
            <person name="Kuo A."/>
            <person name="Tritt A."/>
            <person name="Lipzen A."/>
            <person name="Chen C."/>
            <person name="Johnson J."/>
            <person name="Sharma A."/>
            <person name="Barry K."/>
            <person name="Grigoriev I.V."/>
            <person name="Spatafora J.W."/>
        </authorList>
    </citation>
    <scope>NUCLEOTIDE SEQUENCE [LARGE SCALE GENOMIC DNA]</scope>
    <source>
        <strain evidence="1 2">AM-OR11-056</strain>
    </source>
</reference>
<evidence type="ECO:0000313" key="1">
    <source>
        <dbReference type="EMBL" id="OJA13472.1"/>
    </source>
</evidence>
<dbReference type="OrthoDB" id="3138711at2759"/>
<protein>
    <submittedName>
        <fullName evidence="1">Uncharacterized protein</fullName>
    </submittedName>
</protein>
<dbReference type="AlphaFoldDB" id="A0A1J8QJ85"/>
<gene>
    <name evidence="1" type="ORF">AZE42_04412</name>
</gene>
<accession>A0A1J8QJ85</accession>
<comment type="caution">
    <text evidence="1">The sequence shown here is derived from an EMBL/GenBank/DDBJ whole genome shotgun (WGS) entry which is preliminary data.</text>
</comment>
<proteinExistence type="predicted"/>
<dbReference type="EMBL" id="LVVM01004145">
    <property type="protein sequence ID" value="OJA13472.1"/>
    <property type="molecule type" value="Genomic_DNA"/>
</dbReference>
<dbReference type="Proteomes" id="UP000183567">
    <property type="component" value="Unassembled WGS sequence"/>
</dbReference>
<keyword evidence="2" id="KW-1185">Reference proteome</keyword>
<sequence length="121" mass="14152">MVTFMVVYTQRWTHTVRYSTRIQSARHAVRVLQYADISQFDWSIEQLDLHGTNITLACVLIDFALTGQGDCYKDRHHADDYVNMADELHEAGIPADLIRKWFGPREERDFYLSSHVMDSSR</sequence>
<evidence type="ECO:0000313" key="2">
    <source>
        <dbReference type="Proteomes" id="UP000183567"/>
    </source>
</evidence>